<sequence>MRSKVNQLYYHAMLLPGMIALIIFSIIPMGGIIMAFQNFQPAKGILHSDFIGLDNFKRILLLPDAKQIFFNTIIIAVAKILIGMIVAVAFALLLNECRILLFKRAVQTIVYLPHFLSWVILAVMFSNIFSYTGIVNQVVTFFGGEPSMYLVSNKWFRSIMIGGDVWKNFGYNAIIYVAAMTSIDPTLYEAGDIDGATRWQKIKSITIPGILPTIILMTTLNMGKVMNAGFEQIFNMYSPLVYETGDIIDTYVYRVGLVNLQYSFGTAVGLLKSVISFVMLFVSYKLAAKYSDYRIF</sequence>
<organism evidence="1 2">
    <name type="scientific">Vallitalea maricola</name>
    <dbReference type="NCBI Taxonomy" id="3074433"/>
    <lineage>
        <taxon>Bacteria</taxon>
        <taxon>Bacillati</taxon>
        <taxon>Bacillota</taxon>
        <taxon>Clostridia</taxon>
        <taxon>Lachnospirales</taxon>
        <taxon>Vallitaleaceae</taxon>
        <taxon>Vallitalea</taxon>
    </lineage>
</organism>
<dbReference type="Proteomes" id="UP001374599">
    <property type="component" value="Unassembled WGS sequence"/>
</dbReference>
<comment type="caution">
    <text evidence="1">The sequence shown here is derived from an EMBL/GenBank/DDBJ whole genome shotgun (WGS) entry which is preliminary data.</text>
</comment>
<dbReference type="EMBL" id="BTPU01000004">
    <property type="protein sequence ID" value="GMQ61027.1"/>
    <property type="molecule type" value="Genomic_DNA"/>
</dbReference>
<evidence type="ECO:0000313" key="2">
    <source>
        <dbReference type="Proteomes" id="UP001374599"/>
    </source>
</evidence>
<gene>
    <name evidence="1" type="primary">rmgP_1</name>
    <name evidence="1" type="ORF">AN2V17_02550</name>
</gene>
<protein>
    <submittedName>
        <fullName evidence="1">Polygalacturonan/rhamnogalacturonan ABC transporter permease</fullName>
    </submittedName>
</protein>
<proteinExistence type="predicted"/>
<name>A0ACB5UED5_9FIRM</name>
<reference evidence="1" key="1">
    <citation type="submission" date="2023-09" db="EMBL/GenBank/DDBJ databases">
        <title>Vallitalea sediminicola and Vallitalea maricola sp. nov., anaerobic bacteria isolated from marine sediment.</title>
        <authorList>
            <person name="Hirano S."/>
            <person name="Maeda A."/>
            <person name="Terahara T."/>
            <person name="Mori K."/>
            <person name="Hamada M."/>
            <person name="Matsumoto R."/>
            <person name="Kobayashi T."/>
        </authorList>
    </citation>
    <scope>NUCLEOTIDE SEQUENCE</scope>
    <source>
        <strain evidence="1">AN17-2</strain>
    </source>
</reference>
<evidence type="ECO:0000313" key="1">
    <source>
        <dbReference type="EMBL" id="GMQ61027.1"/>
    </source>
</evidence>
<accession>A0ACB5UED5</accession>
<keyword evidence="2" id="KW-1185">Reference proteome</keyword>